<evidence type="ECO:0000259" key="2">
    <source>
        <dbReference type="Pfam" id="PF04937"/>
    </source>
</evidence>
<dbReference type="InterPro" id="IPR008906">
    <property type="entry name" value="HATC_C_dom"/>
</dbReference>
<evidence type="ECO:0008006" key="6">
    <source>
        <dbReference type="Google" id="ProtNLM"/>
    </source>
</evidence>
<comment type="caution">
    <text evidence="4">The sequence shown here is derived from an EMBL/GenBank/DDBJ whole genome shotgun (WGS) entry which is preliminary data.</text>
</comment>
<dbReference type="GO" id="GO:0046983">
    <property type="term" value="F:protein dimerization activity"/>
    <property type="evidence" value="ECO:0007669"/>
    <property type="project" value="InterPro"/>
</dbReference>
<name>A0AAV6LCH3_9ERIC</name>
<evidence type="ECO:0000256" key="1">
    <source>
        <dbReference type="SAM" id="MobiDB-lite"/>
    </source>
</evidence>
<dbReference type="Pfam" id="PF04937">
    <property type="entry name" value="DUF659"/>
    <property type="match status" value="1"/>
</dbReference>
<dbReference type="Pfam" id="PF05699">
    <property type="entry name" value="Dimer_Tnp_hAT"/>
    <property type="match status" value="1"/>
</dbReference>
<dbReference type="SUPFAM" id="SSF53098">
    <property type="entry name" value="Ribonuclease H-like"/>
    <property type="match status" value="1"/>
</dbReference>
<evidence type="ECO:0000313" key="5">
    <source>
        <dbReference type="Proteomes" id="UP000823749"/>
    </source>
</evidence>
<feature type="domain" description="HAT C-terminal dimerisation" evidence="3">
    <location>
        <begin position="602"/>
        <end position="669"/>
    </location>
</feature>
<feature type="region of interest" description="Disordered" evidence="1">
    <location>
        <begin position="1"/>
        <end position="25"/>
    </location>
</feature>
<proteinExistence type="predicted"/>
<protein>
    <recommendedName>
        <fullName evidence="6">BED-type domain-containing protein</fullName>
    </recommendedName>
</protein>
<dbReference type="AlphaFoldDB" id="A0AAV6LCH3"/>
<dbReference type="EMBL" id="JACTNZ010000002">
    <property type="protein sequence ID" value="KAG5562109.1"/>
    <property type="molecule type" value="Genomic_DNA"/>
</dbReference>
<sequence length="733" mass="82852">MSSSGTGSLGSTGGTSNPTNTNEEEAPLWAYVTRVEKLGGGGGNTIFKCHFCLNEFRGSYFRVKAHLLKITGNGIRACPKVSPQHLAEMRKKIDDAEKKEKMSMPKKVPLPPPSCQSNSVGGMSFETGGFRMEGYETRKRKASGTTAIEKAFNPGAREQLHSEIAHMFYSGGLPFHLSRNPYYVSAFQYAANNLISGYVPPGYNLLRTTLLQKERANVERLLEPTRKSWNEKGLNVVTDGWTDSQRRPLINFMAASEAGAMFLKAVNCEGEHKDKFFISELMTRAIEDVGPQNVVQVITDNAPPVYSAAGALIEGKYPKKFWTPCVVHTLNLALKNICAPKQTGGTAFAYNDCKWITCIVDDVADIKNFIMNHSMRLAIFNEFVPLKLLAVADTRFASDVVMLKRFKLIKRGLQSMVISEKWVAYKEDNFEKAHAVRTLLLKEEWWGDIDYILSFTLPIYEMLRACDTDKPCLHLVYEMWDAMIEKVRAAIYKHENKDQSDELVFYSVVHNKLVDRWAKSNTPLHCLAHSLNPRYYSTTWLDENPERVPPHRDEEISSMRNKCFQRYFPNPDERRVVNVEYAKFSGCLENFGDYDSRSDRGALEPLIWWFAHGSPAPTLQSLALKLLSQPSSSSCCERNWSTYSFILSIKRNKMTPQRAEDLVYVHNNLRVLSRRTRVYTEGDNKLWDVGGDAFDSLEGAGILEIANLSLDEPDMEAVLFTDEGEGDAIEVDN</sequence>
<dbReference type="PANTHER" id="PTHR32166">
    <property type="entry name" value="OSJNBA0013A04.12 PROTEIN"/>
    <property type="match status" value="1"/>
</dbReference>
<accession>A0AAV6LCH3</accession>
<feature type="domain" description="DUF659" evidence="2">
    <location>
        <begin position="201"/>
        <end position="364"/>
    </location>
</feature>
<dbReference type="Proteomes" id="UP000823749">
    <property type="component" value="Chromosome 2"/>
</dbReference>
<dbReference type="InterPro" id="IPR012337">
    <property type="entry name" value="RNaseH-like_sf"/>
</dbReference>
<organism evidence="4 5">
    <name type="scientific">Rhododendron griersonianum</name>
    <dbReference type="NCBI Taxonomy" id="479676"/>
    <lineage>
        <taxon>Eukaryota</taxon>
        <taxon>Viridiplantae</taxon>
        <taxon>Streptophyta</taxon>
        <taxon>Embryophyta</taxon>
        <taxon>Tracheophyta</taxon>
        <taxon>Spermatophyta</taxon>
        <taxon>Magnoliopsida</taxon>
        <taxon>eudicotyledons</taxon>
        <taxon>Gunneridae</taxon>
        <taxon>Pentapetalae</taxon>
        <taxon>asterids</taxon>
        <taxon>Ericales</taxon>
        <taxon>Ericaceae</taxon>
        <taxon>Ericoideae</taxon>
        <taxon>Rhodoreae</taxon>
        <taxon>Rhododendron</taxon>
    </lineage>
</organism>
<evidence type="ECO:0000259" key="3">
    <source>
        <dbReference type="Pfam" id="PF05699"/>
    </source>
</evidence>
<reference evidence="4" key="1">
    <citation type="submission" date="2020-08" db="EMBL/GenBank/DDBJ databases">
        <title>Plant Genome Project.</title>
        <authorList>
            <person name="Zhang R.-G."/>
        </authorList>
    </citation>
    <scope>NUCLEOTIDE SEQUENCE</scope>
    <source>
        <strain evidence="4">WSP0</strain>
        <tissue evidence="4">Leaf</tissue>
    </source>
</reference>
<gene>
    <name evidence="4" type="ORF">RHGRI_004981</name>
</gene>
<evidence type="ECO:0000313" key="4">
    <source>
        <dbReference type="EMBL" id="KAG5562109.1"/>
    </source>
</evidence>
<dbReference type="PANTHER" id="PTHR32166:SF81">
    <property type="entry name" value="OS06G0658400 PROTEIN"/>
    <property type="match status" value="1"/>
</dbReference>
<keyword evidence="5" id="KW-1185">Reference proteome</keyword>
<dbReference type="InterPro" id="IPR007021">
    <property type="entry name" value="DUF659"/>
</dbReference>